<dbReference type="Proteomes" id="UP000222564">
    <property type="component" value="Unassembled WGS sequence"/>
</dbReference>
<dbReference type="Gene3D" id="1.10.3210.10">
    <property type="entry name" value="Hypothetical protein af1432"/>
    <property type="match status" value="1"/>
</dbReference>
<name>A0A2C6MJ29_9FIRM</name>
<accession>A0A2C6MJ29</accession>
<dbReference type="InterPro" id="IPR037522">
    <property type="entry name" value="HD_GYP_dom"/>
</dbReference>
<evidence type="ECO:0000313" key="2">
    <source>
        <dbReference type="EMBL" id="PHJ39834.1"/>
    </source>
</evidence>
<feature type="domain" description="HD-GYP" evidence="1">
    <location>
        <begin position="1"/>
        <end position="48"/>
    </location>
</feature>
<dbReference type="EMBL" id="AWQQ01000007">
    <property type="protein sequence ID" value="PHJ39834.1"/>
    <property type="molecule type" value="Genomic_DNA"/>
</dbReference>
<dbReference type="PROSITE" id="PS51832">
    <property type="entry name" value="HD_GYP"/>
    <property type="match status" value="1"/>
</dbReference>
<dbReference type="RefSeq" id="WP_238472690.1">
    <property type="nucleotide sequence ID" value="NZ_AWQQ01000007.1"/>
</dbReference>
<organism evidence="2 3">
    <name type="scientific">Desulforamulus profundi</name>
    <dbReference type="NCBI Taxonomy" id="1383067"/>
    <lineage>
        <taxon>Bacteria</taxon>
        <taxon>Bacillati</taxon>
        <taxon>Bacillota</taxon>
        <taxon>Clostridia</taxon>
        <taxon>Eubacteriales</taxon>
        <taxon>Peptococcaceae</taxon>
        <taxon>Desulforamulus</taxon>
    </lineage>
</organism>
<gene>
    <name evidence="2" type="ORF">P378_00930</name>
</gene>
<evidence type="ECO:0000313" key="3">
    <source>
        <dbReference type="Proteomes" id="UP000222564"/>
    </source>
</evidence>
<reference evidence="2 3" key="1">
    <citation type="submission" date="2013-09" db="EMBL/GenBank/DDBJ databases">
        <title>Biodegradation of hydrocarbons in the deep terrestrial subsurface : characterization of a microbial consortium composed of two Desulfotomaculum species originating from a deep geological formation.</title>
        <authorList>
            <person name="Aullo T."/>
            <person name="Berlendis S."/>
            <person name="Lascourreges J.-F."/>
            <person name="Dessort D."/>
            <person name="Saint-Laurent S."/>
            <person name="Schraauwers B."/>
            <person name="Mas J."/>
            <person name="Magot M."/>
            <person name="Ranchou-Peyruse A."/>
        </authorList>
    </citation>
    <scope>NUCLEOTIDE SEQUENCE [LARGE SCALE GENOMIC DNA]</scope>
    <source>
        <strain evidence="2 3">Bs107</strain>
    </source>
</reference>
<sequence>MKSDRPYRRAFYQKWVIEELRRCSGKQFDPAVIEAMKKVLERDEAARS</sequence>
<evidence type="ECO:0000259" key="1">
    <source>
        <dbReference type="PROSITE" id="PS51832"/>
    </source>
</evidence>
<keyword evidence="3" id="KW-1185">Reference proteome</keyword>
<proteinExistence type="predicted"/>
<comment type="caution">
    <text evidence="2">The sequence shown here is derived from an EMBL/GenBank/DDBJ whole genome shotgun (WGS) entry which is preliminary data.</text>
</comment>
<protein>
    <recommendedName>
        <fullName evidence="1">HD-GYP domain-containing protein</fullName>
    </recommendedName>
</protein>
<dbReference type="AlphaFoldDB" id="A0A2C6MJ29"/>